<evidence type="ECO:0000313" key="2">
    <source>
        <dbReference type="Proteomes" id="UP000192132"/>
    </source>
</evidence>
<sequence>MRNFRILLLTIFSLIILSGCNQIEFATRNTPYINTLIEQSLAQPNLQIDPEFRAQKLLLDLDGDGALDLVRVVKNTLNHKAGLEIIFGNYQRVEYLIAGKTLAGLSEDDLSGFQTYSIAPKHEKYVDLNVSIGENGDIPAMEDVPVDELVYLEHDGIDIGMLESCGSGIIYMKNNKFHWIQTS</sequence>
<accession>A0A1S8CUG8</accession>
<evidence type="ECO:0008006" key="3">
    <source>
        <dbReference type="Google" id="ProtNLM"/>
    </source>
</evidence>
<gene>
    <name evidence="1" type="ORF">BKE30_09150</name>
</gene>
<dbReference type="Proteomes" id="UP000192132">
    <property type="component" value="Unassembled WGS sequence"/>
</dbReference>
<reference evidence="1 2" key="1">
    <citation type="submission" date="2016-10" db="EMBL/GenBank/DDBJ databases">
        <title>Draft Genome sequence of Alkanindiges sp. strain H1.</title>
        <authorList>
            <person name="Subhash Y."/>
            <person name="Lee S."/>
        </authorList>
    </citation>
    <scope>NUCLEOTIDE SEQUENCE [LARGE SCALE GENOMIC DNA]</scope>
    <source>
        <strain evidence="1 2">H1</strain>
    </source>
</reference>
<dbReference type="EMBL" id="MLCN01000023">
    <property type="protein sequence ID" value="ONG39513.1"/>
    <property type="molecule type" value="Genomic_DNA"/>
</dbReference>
<dbReference type="AlphaFoldDB" id="A0A1S8CUG8"/>
<keyword evidence="2" id="KW-1185">Reference proteome</keyword>
<name>A0A1S8CUG8_9GAMM</name>
<dbReference type="PROSITE" id="PS51257">
    <property type="entry name" value="PROKAR_LIPOPROTEIN"/>
    <property type="match status" value="1"/>
</dbReference>
<proteinExistence type="predicted"/>
<dbReference type="STRING" id="1907941.BKE30_09150"/>
<protein>
    <recommendedName>
        <fullName evidence="3">Lipoprotein</fullName>
    </recommendedName>
</protein>
<dbReference type="OrthoDB" id="6717268at2"/>
<organism evidence="1 2">
    <name type="scientific">Alkanindiges hydrocarboniclasticus</name>
    <dbReference type="NCBI Taxonomy" id="1907941"/>
    <lineage>
        <taxon>Bacteria</taxon>
        <taxon>Pseudomonadati</taxon>
        <taxon>Pseudomonadota</taxon>
        <taxon>Gammaproteobacteria</taxon>
        <taxon>Moraxellales</taxon>
        <taxon>Moraxellaceae</taxon>
        <taxon>Alkanindiges</taxon>
    </lineage>
</organism>
<dbReference type="RefSeq" id="WP_076878304.1">
    <property type="nucleotide sequence ID" value="NZ_MLCN01000023.1"/>
</dbReference>
<evidence type="ECO:0000313" key="1">
    <source>
        <dbReference type="EMBL" id="ONG39513.1"/>
    </source>
</evidence>
<comment type="caution">
    <text evidence="1">The sequence shown here is derived from an EMBL/GenBank/DDBJ whole genome shotgun (WGS) entry which is preliminary data.</text>
</comment>